<sequence length="223" mass="24187">MTDGTVAPVRVMMVDDDPFILTVFAEQLDAQPSVSVCAAAAGGGQALKTLSSKSHRIDVVLLDISMPDLDGIQTARAIHKQYPELPLVVFTAFSRDDMLAEALAEGVNGFITKDESAEDVATAVVRAARGKHVMSVRPTELLASAYQSEQRRRHAAEQTRRAVEELPPRLKDVHACLLEGLTNRRIAKRLSISENTARIYVSDALHRLGYASRAELIAAALGN</sequence>
<proteinExistence type="predicted"/>
<dbReference type="InterPro" id="IPR011006">
    <property type="entry name" value="CheY-like_superfamily"/>
</dbReference>
<dbReference type="EMBL" id="JAPTMY010000027">
    <property type="protein sequence ID" value="MCZ0858660.1"/>
    <property type="molecule type" value="Genomic_DNA"/>
</dbReference>
<dbReference type="InterPro" id="IPR058245">
    <property type="entry name" value="NreC/VraR/RcsB-like_REC"/>
</dbReference>
<dbReference type="InterPro" id="IPR001789">
    <property type="entry name" value="Sig_transdc_resp-reg_receiver"/>
</dbReference>
<dbReference type="PANTHER" id="PTHR43214">
    <property type="entry name" value="TWO-COMPONENT RESPONSE REGULATOR"/>
    <property type="match status" value="1"/>
</dbReference>
<evidence type="ECO:0000259" key="4">
    <source>
        <dbReference type="PROSITE" id="PS50043"/>
    </source>
</evidence>
<dbReference type="Pfam" id="PF00072">
    <property type="entry name" value="Response_reg"/>
    <property type="match status" value="1"/>
</dbReference>
<organism evidence="6 7">
    <name type="scientific">Actinomyces israelii</name>
    <dbReference type="NCBI Taxonomy" id="1659"/>
    <lineage>
        <taxon>Bacteria</taxon>
        <taxon>Bacillati</taxon>
        <taxon>Actinomycetota</taxon>
        <taxon>Actinomycetes</taxon>
        <taxon>Actinomycetales</taxon>
        <taxon>Actinomycetaceae</taxon>
        <taxon>Actinomyces</taxon>
    </lineage>
</organism>
<dbReference type="PROSITE" id="PS50043">
    <property type="entry name" value="HTH_LUXR_2"/>
    <property type="match status" value="1"/>
</dbReference>
<dbReference type="InterPro" id="IPR016032">
    <property type="entry name" value="Sig_transdc_resp-reg_C-effctor"/>
</dbReference>
<dbReference type="CDD" id="cd17535">
    <property type="entry name" value="REC_NarL-like"/>
    <property type="match status" value="1"/>
</dbReference>
<dbReference type="InterPro" id="IPR000792">
    <property type="entry name" value="Tscrpt_reg_LuxR_C"/>
</dbReference>
<dbReference type="Proteomes" id="UP001072034">
    <property type="component" value="Unassembled WGS sequence"/>
</dbReference>
<keyword evidence="1 3" id="KW-0597">Phosphoprotein</keyword>
<name>A0ABT4IBT3_9ACTO</name>
<comment type="caution">
    <text evidence="6">The sequence shown here is derived from an EMBL/GenBank/DDBJ whole genome shotgun (WGS) entry which is preliminary data.</text>
</comment>
<dbReference type="SMART" id="SM00421">
    <property type="entry name" value="HTH_LUXR"/>
    <property type="match status" value="1"/>
</dbReference>
<dbReference type="InterPro" id="IPR036388">
    <property type="entry name" value="WH-like_DNA-bd_sf"/>
</dbReference>
<dbReference type="PROSITE" id="PS50110">
    <property type="entry name" value="RESPONSE_REGULATORY"/>
    <property type="match status" value="1"/>
</dbReference>
<dbReference type="Gene3D" id="1.10.10.10">
    <property type="entry name" value="Winged helix-like DNA-binding domain superfamily/Winged helix DNA-binding domain"/>
    <property type="match status" value="1"/>
</dbReference>
<keyword evidence="2" id="KW-0238">DNA-binding</keyword>
<feature type="modified residue" description="4-aspartylphosphate" evidence="3">
    <location>
        <position position="63"/>
    </location>
</feature>
<accession>A0ABT4IBT3</accession>
<dbReference type="SUPFAM" id="SSF46894">
    <property type="entry name" value="C-terminal effector domain of the bipartite response regulators"/>
    <property type="match status" value="1"/>
</dbReference>
<keyword evidence="7" id="KW-1185">Reference proteome</keyword>
<protein>
    <submittedName>
        <fullName evidence="6">Response regulator transcription factor</fullName>
    </submittedName>
</protein>
<dbReference type="Pfam" id="PF00196">
    <property type="entry name" value="GerE"/>
    <property type="match status" value="1"/>
</dbReference>
<gene>
    <name evidence="6" type="ORF">OHJ16_11475</name>
</gene>
<evidence type="ECO:0000259" key="5">
    <source>
        <dbReference type="PROSITE" id="PS50110"/>
    </source>
</evidence>
<dbReference type="SUPFAM" id="SSF52172">
    <property type="entry name" value="CheY-like"/>
    <property type="match status" value="1"/>
</dbReference>
<dbReference type="Gene3D" id="3.40.50.2300">
    <property type="match status" value="1"/>
</dbReference>
<dbReference type="SMART" id="SM00448">
    <property type="entry name" value="REC"/>
    <property type="match status" value="1"/>
</dbReference>
<feature type="domain" description="HTH luxR-type" evidence="4">
    <location>
        <begin position="159"/>
        <end position="223"/>
    </location>
</feature>
<dbReference type="RefSeq" id="WP_268918019.1">
    <property type="nucleotide sequence ID" value="NZ_JAPTMY010000027.1"/>
</dbReference>
<feature type="domain" description="Response regulatory" evidence="5">
    <location>
        <begin position="10"/>
        <end position="128"/>
    </location>
</feature>
<evidence type="ECO:0000256" key="1">
    <source>
        <dbReference type="ARBA" id="ARBA00022553"/>
    </source>
</evidence>
<evidence type="ECO:0000313" key="6">
    <source>
        <dbReference type="EMBL" id="MCZ0858660.1"/>
    </source>
</evidence>
<reference evidence="6" key="1">
    <citation type="submission" date="2022-10" db="EMBL/GenBank/DDBJ databases">
        <title>Genome sequence of Actinomyces israelii ATCC 10048.</title>
        <authorList>
            <person name="Watt R.M."/>
            <person name="Tong W.M."/>
        </authorList>
    </citation>
    <scope>NUCLEOTIDE SEQUENCE</scope>
    <source>
        <strain evidence="6">ATCC 10048</strain>
    </source>
</reference>
<dbReference type="PRINTS" id="PR00038">
    <property type="entry name" value="HTHLUXR"/>
</dbReference>
<evidence type="ECO:0000313" key="7">
    <source>
        <dbReference type="Proteomes" id="UP001072034"/>
    </source>
</evidence>
<dbReference type="InterPro" id="IPR039420">
    <property type="entry name" value="WalR-like"/>
</dbReference>
<evidence type="ECO:0000256" key="3">
    <source>
        <dbReference type="PROSITE-ProRule" id="PRU00169"/>
    </source>
</evidence>
<evidence type="ECO:0000256" key="2">
    <source>
        <dbReference type="ARBA" id="ARBA00023125"/>
    </source>
</evidence>